<dbReference type="InterPro" id="IPR000310">
    <property type="entry name" value="Orn/Lys/Arg_deCO2ase_major_dom"/>
</dbReference>
<accession>A0A6I1MR57</accession>
<gene>
    <name evidence="7" type="ORF">GBZ86_13020</name>
</gene>
<dbReference type="InterPro" id="IPR011193">
    <property type="entry name" value="Orn/lys/arg_de-COase"/>
</dbReference>
<dbReference type="RefSeq" id="WP_152891302.1">
    <property type="nucleotide sequence ID" value="NZ_WHJC01000271.1"/>
</dbReference>
<evidence type="ECO:0000313" key="7">
    <source>
        <dbReference type="EMBL" id="MPQ44657.1"/>
    </source>
</evidence>
<dbReference type="Gene3D" id="3.40.50.2300">
    <property type="match status" value="1"/>
</dbReference>
<dbReference type="Pfam" id="PF01276">
    <property type="entry name" value="OKR_DC_1"/>
    <property type="match status" value="1"/>
</dbReference>
<dbReference type="GO" id="GO:0008792">
    <property type="term" value="F:arginine decarboxylase activity"/>
    <property type="evidence" value="ECO:0007669"/>
    <property type="project" value="TreeGrafter"/>
</dbReference>
<dbReference type="GO" id="GO:0005829">
    <property type="term" value="C:cytosol"/>
    <property type="evidence" value="ECO:0007669"/>
    <property type="project" value="TreeGrafter"/>
</dbReference>
<dbReference type="SUPFAM" id="SSF55904">
    <property type="entry name" value="Ornithine decarboxylase C-terminal domain"/>
    <property type="match status" value="1"/>
</dbReference>
<keyword evidence="2" id="KW-0210">Decarboxylase</keyword>
<dbReference type="Proteomes" id="UP000430345">
    <property type="component" value="Unassembled WGS sequence"/>
</dbReference>
<dbReference type="EMBL" id="WHJC01000271">
    <property type="protein sequence ID" value="MPQ44657.1"/>
    <property type="molecule type" value="Genomic_DNA"/>
</dbReference>
<dbReference type="InterPro" id="IPR015424">
    <property type="entry name" value="PyrdxlP-dep_Trfase"/>
</dbReference>
<dbReference type="InterPro" id="IPR005308">
    <property type="entry name" value="OKR_de-COase_N"/>
</dbReference>
<reference evidence="7 8" key="1">
    <citation type="submission" date="2019-10" db="EMBL/GenBank/DDBJ databases">
        <title>The Genome Sequence of Clostridium tarantellae Isolated from Fish Brain.</title>
        <authorList>
            <person name="Bano L."/>
            <person name="Kiel M."/>
            <person name="Sales G."/>
            <person name="Doxey A.C."/>
            <person name="Mansfield M.J."/>
            <person name="Schiavone M."/>
            <person name="Rossetto O."/>
            <person name="Pirazzini M."/>
            <person name="Dobrindt U."/>
            <person name="Montecucco C."/>
        </authorList>
    </citation>
    <scope>NUCLEOTIDE SEQUENCE [LARGE SCALE GENOMIC DNA]</scope>
    <source>
        <strain evidence="7 8">DSM 3997</strain>
    </source>
</reference>
<dbReference type="Gene3D" id="3.40.640.10">
    <property type="entry name" value="Type I PLP-dependent aspartate aminotransferase-like (Major domain)"/>
    <property type="match status" value="1"/>
</dbReference>
<proteinExistence type="inferred from homology"/>
<evidence type="ECO:0000256" key="5">
    <source>
        <dbReference type="PIRSR" id="PIRSR009393-1"/>
    </source>
</evidence>
<evidence type="ECO:0000313" key="8">
    <source>
        <dbReference type="Proteomes" id="UP000430345"/>
    </source>
</evidence>
<dbReference type="InterPro" id="IPR008286">
    <property type="entry name" value="Prn/Lys/Arg_de-COase_C"/>
</dbReference>
<organism evidence="7 8">
    <name type="scientific">Clostridium tarantellae</name>
    <dbReference type="NCBI Taxonomy" id="39493"/>
    <lineage>
        <taxon>Bacteria</taxon>
        <taxon>Bacillati</taxon>
        <taxon>Bacillota</taxon>
        <taxon>Clostridia</taxon>
        <taxon>Eubacteriales</taxon>
        <taxon>Clostridiaceae</taxon>
        <taxon>Clostridium</taxon>
    </lineage>
</organism>
<dbReference type="OrthoDB" id="9815233at2"/>
<keyword evidence="3 5" id="KW-0663">Pyridoxal phosphate</keyword>
<dbReference type="SUPFAM" id="SSF53383">
    <property type="entry name" value="PLP-dependent transferases"/>
    <property type="match status" value="1"/>
</dbReference>
<dbReference type="Pfam" id="PF03711">
    <property type="entry name" value="OKR_DC_1_C"/>
    <property type="match status" value="1"/>
</dbReference>
<protein>
    <recommendedName>
        <fullName evidence="6">Orn/Lys/Arg decarboxylases family 1 pyridoxal-P attachment site domain-containing protein</fullName>
    </recommendedName>
</protein>
<dbReference type="GO" id="GO:0030170">
    <property type="term" value="F:pyridoxal phosphate binding"/>
    <property type="evidence" value="ECO:0007669"/>
    <property type="project" value="TreeGrafter"/>
</dbReference>
<dbReference type="InterPro" id="IPR015422">
    <property type="entry name" value="PyrdxlP-dep_Trfase_small"/>
</dbReference>
<dbReference type="InterPro" id="IPR015421">
    <property type="entry name" value="PyrdxlP-dep_Trfase_major"/>
</dbReference>
<keyword evidence="4" id="KW-0456">Lyase</keyword>
<dbReference type="AlphaFoldDB" id="A0A6I1MR57"/>
<evidence type="ECO:0000256" key="3">
    <source>
        <dbReference type="ARBA" id="ARBA00022898"/>
    </source>
</evidence>
<dbReference type="PIRSF" id="PIRSF009393">
    <property type="entry name" value="Orn_decarb"/>
    <property type="match status" value="1"/>
</dbReference>
<dbReference type="PANTHER" id="PTHR45229">
    <property type="entry name" value="CONSTITUTIVE ORNITHINE DECARBOXYLASE"/>
    <property type="match status" value="1"/>
</dbReference>
<dbReference type="PROSITE" id="PS00703">
    <property type="entry name" value="OKR_DC_1"/>
    <property type="match status" value="1"/>
</dbReference>
<dbReference type="InterPro" id="IPR036633">
    <property type="entry name" value="Prn/Lys/Arg_de-COase_C_sf"/>
</dbReference>
<dbReference type="PANTHER" id="PTHR45229:SF3">
    <property type="entry name" value="BIODEGRADATIVE ARGININE DECARBOXYLASE"/>
    <property type="match status" value="1"/>
</dbReference>
<dbReference type="Pfam" id="PF03709">
    <property type="entry name" value="OKR_DC_1_N"/>
    <property type="match status" value="1"/>
</dbReference>
<name>A0A6I1MR57_9CLOT</name>
<evidence type="ECO:0000256" key="2">
    <source>
        <dbReference type="ARBA" id="ARBA00022793"/>
    </source>
</evidence>
<comment type="caution">
    <text evidence="7">The sequence shown here is derived from an EMBL/GenBank/DDBJ whole genome shotgun (WGS) entry which is preliminary data.</text>
</comment>
<keyword evidence="8" id="KW-1185">Reference proteome</keyword>
<dbReference type="Gene3D" id="3.90.100.10">
    <property type="entry name" value="Orn/Lys/Arg decarboxylase, C-terminal domain"/>
    <property type="match status" value="1"/>
</dbReference>
<sequence length="761" mass="87896">MENTDLPYDWKMLFLSSLDNSEEKTYRLDAIKDFLNHTYDMDVISTNNEHDFLEVFYYQQNISAIFIEYKEENKNQFKKILADIRKRNQYIPIVAFSEERKLNSFDCCEFKDLSDFYFLYADTIDFLAGRLMDHSKKYIENVLSPFLKQLIKYSHKYKYAWHTPGHMGGCAFIKNPPGKFFYDFLGENVFRTDLSISVPELGSLLDHEGSIGDSEKFAAQVFGADQTYYVLNGTSSVNQIIWKGRVTKGDLAYVDRNCHKSLNYAMVVSEAIPTYIIPRRNGLGIIGPVRLNEFKEDGIKLALHKNPLVSKEKNKERIKMMALTNSTYDGLCYNANKIKEVIGCNMDNIHFDEAWYAYAKFHPIYKNHYAMSEDENIKWHPPIFASQSTHKLLAAFSQSSMLHIKNGTEINVDPEIFNEAYMMYGSTSPQYNMIASLDVSAKMMEFNGQQLMHETICDAIDLRKNIKRIYNCEKAKNSWFFNVWQPVTTEYENKEVAFENAPTEFLAKDQKTWILNKKDLWHGFEDIEDDYVMLDPIKITLKMPGLNADGKFEECGIPASILSDYLISYGVVPEKTDYYSLLLLNSIGTTKGKQGTLFTALTHFKKLYDENAPLEKIFPELIASYKDRYKSIGLRDHCQMMHEYIKNNNMLELMDKAFQVIPTPEMTPAEASRRVFKGEVFKLPINELMGQIAAVMMVPYPPGIPILMGGEKVDEVSKPIIDYLLTREAFEREFPGYYSDIHGVEAIVKDGKRIFTTMALK</sequence>
<evidence type="ECO:0000259" key="6">
    <source>
        <dbReference type="PROSITE" id="PS00703"/>
    </source>
</evidence>
<evidence type="ECO:0000256" key="4">
    <source>
        <dbReference type="ARBA" id="ARBA00023239"/>
    </source>
</evidence>
<comment type="similarity">
    <text evidence="1">Belongs to the Orn/Lys/Arg decarboxylase class-I family.</text>
</comment>
<evidence type="ECO:0000256" key="1">
    <source>
        <dbReference type="ARBA" id="ARBA00010671"/>
    </source>
</evidence>
<dbReference type="GO" id="GO:0006527">
    <property type="term" value="P:L-arginine catabolic process"/>
    <property type="evidence" value="ECO:0007669"/>
    <property type="project" value="TreeGrafter"/>
</dbReference>
<feature type="modified residue" description="N6-(pyridoxal phosphate)lysine" evidence="5">
    <location>
        <position position="391"/>
    </location>
</feature>
<feature type="domain" description="Orn/Lys/Arg decarboxylases family 1 pyridoxal-P attachment site" evidence="6">
    <location>
        <begin position="386"/>
        <end position="400"/>
    </location>
</feature>
<dbReference type="Gene3D" id="3.90.1150.10">
    <property type="entry name" value="Aspartate Aminotransferase, domain 1"/>
    <property type="match status" value="1"/>
</dbReference>